<evidence type="ECO:0000256" key="1">
    <source>
        <dbReference type="SAM" id="MobiDB-lite"/>
    </source>
</evidence>
<reference evidence="2" key="1">
    <citation type="submission" date="2023-08" db="EMBL/GenBank/DDBJ databases">
        <title>Black Yeasts Isolated from many extreme environments.</title>
        <authorList>
            <person name="Coleine C."/>
            <person name="Stajich J.E."/>
            <person name="Selbmann L."/>
        </authorList>
    </citation>
    <scope>NUCLEOTIDE SEQUENCE</scope>
    <source>
        <strain evidence="2">CCFEE 5810</strain>
    </source>
</reference>
<evidence type="ECO:0000313" key="2">
    <source>
        <dbReference type="EMBL" id="KAK5707620.1"/>
    </source>
</evidence>
<feature type="region of interest" description="Disordered" evidence="1">
    <location>
        <begin position="366"/>
        <end position="426"/>
    </location>
</feature>
<feature type="compositionally biased region" description="Basic and acidic residues" evidence="1">
    <location>
        <begin position="377"/>
        <end position="401"/>
    </location>
</feature>
<proteinExistence type="predicted"/>
<organism evidence="2 3">
    <name type="scientific">Elasticomyces elasticus</name>
    <dbReference type="NCBI Taxonomy" id="574655"/>
    <lineage>
        <taxon>Eukaryota</taxon>
        <taxon>Fungi</taxon>
        <taxon>Dikarya</taxon>
        <taxon>Ascomycota</taxon>
        <taxon>Pezizomycotina</taxon>
        <taxon>Dothideomycetes</taxon>
        <taxon>Dothideomycetidae</taxon>
        <taxon>Mycosphaerellales</taxon>
        <taxon>Teratosphaeriaceae</taxon>
        <taxon>Elasticomyces</taxon>
    </lineage>
</organism>
<dbReference type="EMBL" id="JAVRQU010000001">
    <property type="protein sequence ID" value="KAK5707620.1"/>
    <property type="molecule type" value="Genomic_DNA"/>
</dbReference>
<dbReference type="SUPFAM" id="SSF54001">
    <property type="entry name" value="Cysteine proteinases"/>
    <property type="match status" value="1"/>
</dbReference>
<evidence type="ECO:0000313" key="3">
    <source>
        <dbReference type="Proteomes" id="UP001310594"/>
    </source>
</evidence>
<protein>
    <submittedName>
        <fullName evidence="2">Uncharacterized protein</fullName>
    </submittedName>
</protein>
<comment type="caution">
    <text evidence="2">The sequence shown here is derived from an EMBL/GenBank/DDBJ whole genome shotgun (WGS) entry which is preliminary data.</text>
</comment>
<gene>
    <name evidence="2" type="ORF">LTR97_000158</name>
</gene>
<name>A0AAN7WIQ9_9PEZI</name>
<feature type="region of interest" description="Disordered" evidence="1">
    <location>
        <begin position="262"/>
        <end position="308"/>
    </location>
</feature>
<dbReference type="InterPro" id="IPR038765">
    <property type="entry name" value="Papain-like_cys_pep_sf"/>
</dbReference>
<feature type="compositionally biased region" description="Low complexity" evidence="1">
    <location>
        <begin position="269"/>
        <end position="285"/>
    </location>
</feature>
<sequence length="426" mass="48048">MQLRPSWCPDLALPNSMSLSYEASFTYGRPASSLAAALDSVYITTPRRKADRLALARALFTISKEEVLAFGAFIDRPERLAGHTEGYFASKPPTQLPELDDVICLLPGRQLGDNCINTMLTQLTEHDGEVAVGSFGDCEDVYRGKKSACEAVKRSLRFKPKAKMVLLPMNVVYTAQVEYRLYNSLMGSYSMLCDPKHDHLLKLIQLKPAELQNNGYDCGVLIIAVATSRYEKRDLTTELGLVVKEAKDWRRSILIKLANRMREAPLPQTSPHNPATTPPTTASPTRRNHPRPSPAKRKEAPANSAVADSRKVQIVEEDAGVPGLEDIKPLTRKKPLLRPELEDETEIQYLRRLTNLSGEERKTATIQRAAVRKRQRKAADPRVMQAEREKQKAQKVKYDQKKRAKAALEEDQLDGMRMQDRRWKSE</sequence>
<dbReference type="AlphaFoldDB" id="A0AAN7WIQ9"/>
<accession>A0AAN7WIQ9</accession>
<dbReference type="Proteomes" id="UP001310594">
    <property type="component" value="Unassembled WGS sequence"/>
</dbReference>
<feature type="compositionally biased region" description="Basic and acidic residues" evidence="1">
    <location>
        <begin position="417"/>
        <end position="426"/>
    </location>
</feature>